<dbReference type="SUPFAM" id="SSF53300">
    <property type="entry name" value="vWA-like"/>
    <property type="match status" value="1"/>
</dbReference>
<feature type="transmembrane region" description="Helical" evidence="1">
    <location>
        <begin position="6"/>
        <end position="27"/>
    </location>
</feature>
<keyword evidence="1" id="KW-0812">Transmembrane</keyword>
<protein>
    <submittedName>
        <fullName evidence="3">Aerotolerance protein BatA</fullName>
    </submittedName>
</protein>
<feature type="transmembrane region" description="Helical" evidence="1">
    <location>
        <begin position="307"/>
        <end position="328"/>
    </location>
</feature>
<dbReference type="PROSITE" id="PS50234">
    <property type="entry name" value="VWFA"/>
    <property type="match status" value="1"/>
</dbReference>
<reference evidence="3" key="1">
    <citation type="submission" date="2018-06" db="EMBL/GenBank/DDBJ databases">
        <authorList>
            <person name="Zhirakovskaya E."/>
        </authorList>
    </citation>
    <scope>NUCLEOTIDE SEQUENCE</scope>
</reference>
<dbReference type="InterPro" id="IPR036465">
    <property type="entry name" value="vWFA_dom_sf"/>
</dbReference>
<dbReference type="SMART" id="SM00327">
    <property type="entry name" value="VWA"/>
    <property type="match status" value="1"/>
</dbReference>
<evidence type="ECO:0000259" key="2">
    <source>
        <dbReference type="PROSITE" id="PS50234"/>
    </source>
</evidence>
<evidence type="ECO:0000313" key="3">
    <source>
        <dbReference type="EMBL" id="VAW66235.1"/>
    </source>
</evidence>
<dbReference type="EMBL" id="UOFI01000074">
    <property type="protein sequence ID" value="VAW66235.1"/>
    <property type="molecule type" value="Genomic_DNA"/>
</dbReference>
<evidence type="ECO:0000256" key="1">
    <source>
        <dbReference type="SAM" id="Phobius"/>
    </source>
</evidence>
<proteinExistence type="predicted"/>
<dbReference type="PANTHER" id="PTHR22550">
    <property type="entry name" value="SPORE GERMINATION PROTEIN"/>
    <property type="match status" value="1"/>
</dbReference>
<feature type="transmembrane region" description="Helical" evidence="1">
    <location>
        <begin position="61"/>
        <end position="78"/>
    </location>
</feature>
<dbReference type="Gene3D" id="3.40.50.410">
    <property type="entry name" value="von Willebrand factor, type A domain"/>
    <property type="match status" value="1"/>
</dbReference>
<dbReference type="InterPro" id="IPR050768">
    <property type="entry name" value="UPF0353/GerABKA_families"/>
</dbReference>
<dbReference type="InterPro" id="IPR002035">
    <property type="entry name" value="VWF_A"/>
</dbReference>
<dbReference type="CDD" id="cd01467">
    <property type="entry name" value="vWA_BatA_type"/>
    <property type="match status" value="1"/>
</dbReference>
<name>A0A3B0XD66_9ZZZZ</name>
<dbReference type="AlphaFoldDB" id="A0A3B0XD66"/>
<dbReference type="PANTHER" id="PTHR22550:SF18">
    <property type="entry name" value="VWFA DOMAIN-CONTAINING PROTEIN"/>
    <property type="match status" value="1"/>
</dbReference>
<dbReference type="Pfam" id="PF00092">
    <property type="entry name" value="VWA"/>
    <property type="match status" value="1"/>
</dbReference>
<keyword evidence="1" id="KW-0472">Membrane</keyword>
<gene>
    <name evidence="3" type="ORF">MNBD_GAMMA09-3464</name>
</gene>
<keyword evidence="1" id="KW-1133">Transmembrane helix</keyword>
<organism evidence="3">
    <name type="scientific">hydrothermal vent metagenome</name>
    <dbReference type="NCBI Taxonomy" id="652676"/>
    <lineage>
        <taxon>unclassified sequences</taxon>
        <taxon>metagenomes</taxon>
        <taxon>ecological metagenomes</taxon>
    </lineage>
</organism>
<dbReference type="InterPro" id="IPR033881">
    <property type="entry name" value="vWA_BatA_type"/>
</dbReference>
<sequence>MLLTQIQFAWPWLFILLPLPILIRLSLPASNSNQDAPLQVPFIDDFQSQQHSTSAINKNKLLATLLTLAWFLLILAAARPQWLGERIDIPVSGRDLMMAVDLSGSMAAEDFDLNGRTINRLQAVKIVAGEFIKRREGDRIGLILFGDQAYLQTPLTFDTKTTQQMLMEALIGIAGNATAIGDAIGLAIKRLDGEPAENRVLILLTDGANTAGEVPPLKAAEIAAKQNLKIYTIGVGAKTREVGGLFFNRRVKNNEIDEKSLKEIAQITGGRYFRAYNTEELNKIYSLIDELEPVEQESQSFRPIKSLFMWPLGTALLLGALIILLPLAEQITLRIKGLFVTGQTDNG</sequence>
<feature type="domain" description="VWFA" evidence="2">
    <location>
        <begin position="95"/>
        <end position="291"/>
    </location>
</feature>
<accession>A0A3B0XD66</accession>